<dbReference type="Pfam" id="PF26363">
    <property type="entry name" value="Phospholipase-like"/>
    <property type="match status" value="1"/>
</dbReference>
<dbReference type="Gene3D" id="3.40.50.1820">
    <property type="entry name" value="alpha/beta hydrolase"/>
    <property type="match status" value="1"/>
</dbReference>
<reference evidence="3" key="1">
    <citation type="submission" date="2016-09" db="EMBL/GenBank/DDBJ databases">
        <authorList>
            <person name="Gulvik C.A."/>
        </authorList>
    </citation>
    <scope>NUCLEOTIDE SEQUENCE [LARGE SCALE GENOMIC DNA]</scope>
    <source>
        <strain evidence="3">LMG 26306</strain>
    </source>
</reference>
<dbReference type="Proteomes" id="UP000094764">
    <property type="component" value="Unassembled WGS sequence"/>
</dbReference>
<dbReference type="SUPFAM" id="SSF53474">
    <property type="entry name" value="alpha/beta-Hydrolases"/>
    <property type="match status" value="1"/>
</dbReference>
<dbReference type="AlphaFoldDB" id="A0A1E5GRH9"/>
<protein>
    <submittedName>
        <fullName evidence="2">Triacylglycerol lipase</fullName>
    </submittedName>
</protein>
<sequence>MDQKRVLSKEVYGVEQGKVKQNTRIKDTDYIVLDTIDTNKDSLKIDQTPRKNSMQAMAVAEIKDEYKSYKDGKLKEIDGYPESVVKKDVTIVYAGTSSKRDWQTNVGEIFLGAKAPEGAFDTSLEYAREIERKYPKQEGFTIGTSGHSLGGAEAIYVAVLLGYNAFTYGAAGSGLTDEQIKQYKGTIVNLFDTRDAVTSGVLTDGRKKIPFLSMGIDNPWWRTAGHSLDQFKVDKKGNYINKYGDIVVYSDLNGGISIEQTLLAQSIVENKMQMRRLEQYGVHKSGSKKEYQQLKKENEWLQTQIDSFTKLNVLRKKFTASGGGLSGNEQIYLDDSQALTIVKLASSKFDMAMENVVKLYRDAVRELEEMWQEGRSTIQRNCPDLSYGEVLDAMQAMGCTEQTMVTIPSQEFQEKLSLAHQMSSKFSILTKDITAKIGELVQRDQELAKQLA</sequence>
<feature type="coiled-coil region" evidence="1">
    <location>
        <begin position="284"/>
        <end position="311"/>
    </location>
</feature>
<dbReference type="OrthoDB" id="2207909at2"/>
<keyword evidence="1" id="KW-0175">Coiled coil</keyword>
<keyword evidence="3" id="KW-1185">Reference proteome</keyword>
<proteinExistence type="predicted"/>
<comment type="caution">
    <text evidence="2">The sequence shown here is derived from an EMBL/GenBank/DDBJ whole genome shotgun (WGS) entry which is preliminary data.</text>
</comment>
<organism evidence="2 3">
    <name type="scientific">Enterococcus quebecensis</name>
    <dbReference type="NCBI Taxonomy" id="903983"/>
    <lineage>
        <taxon>Bacteria</taxon>
        <taxon>Bacillati</taxon>
        <taxon>Bacillota</taxon>
        <taxon>Bacilli</taxon>
        <taxon>Lactobacillales</taxon>
        <taxon>Enterococcaceae</taxon>
        <taxon>Enterococcus</taxon>
    </lineage>
</organism>
<dbReference type="STRING" id="903983.BCR23_10660"/>
<gene>
    <name evidence="2" type="ORF">BCR23_10660</name>
</gene>
<evidence type="ECO:0000256" key="1">
    <source>
        <dbReference type="SAM" id="Coils"/>
    </source>
</evidence>
<evidence type="ECO:0000313" key="3">
    <source>
        <dbReference type="Proteomes" id="UP000094764"/>
    </source>
</evidence>
<dbReference type="RefSeq" id="WP_069635774.1">
    <property type="nucleotide sequence ID" value="NZ_JXKZ01000005.1"/>
</dbReference>
<dbReference type="InterPro" id="IPR029058">
    <property type="entry name" value="AB_hydrolase_fold"/>
</dbReference>
<evidence type="ECO:0000313" key="2">
    <source>
        <dbReference type="EMBL" id="OEG15286.1"/>
    </source>
</evidence>
<name>A0A1E5GRH9_9ENTE</name>
<dbReference type="EMBL" id="MIKB01000016">
    <property type="protein sequence ID" value="OEG15286.1"/>
    <property type="molecule type" value="Genomic_DNA"/>
</dbReference>
<dbReference type="PATRIC" id="fig|903983.4.peg.2356"/>
<accession>A0A1E5GRH9</accession>